<dbReference type="AlphaFoldDB" id="A0A6N8G100"/>
<evidence type="ECO:0000313" key="1">
    <source>
        <dbReference type="EMBL" id="MUL38572.1"/>
    </source>
</evidence>
<gene>
    <name evidence="1" type="ORF">BWI75_20160</name>
</gene>
<comment type="caution">
    <text evidence="1">The sequence shown here is derived from an EMBL/GenBank/DDBJ whole genome shotgun (WGS) entry which is preliminary data.</text>
</comment>
<reference evidence="1 2" key="1">
    <citation type="journal article" date="2019" name="Front. Microbiol.">
        <title>Genomic Features for Desiccation Tolerance and Sugar Biosynthesis in the Extremophile Gloeocapsopsis sp. UTEX B3054.</title>
        <authorList>
            <person name="Urrejola C."/>
            <person name="Alcorta J."/>
            <person name="Salas L."/>
            <person name="Vasquez M."/>
            <person name="Polz M.F."/>
            <person name="Vicuna R."/>
            <person name="Diez B."/>
        </authorList>
    </citation>
    <scope>NUCLEOTIDE SEQUENCE [LARGE SCALE GENOMIC DNA]</scope>
    <source>
        <strain evidence="1 2">1H9</strain>
    </source>
</reference>
<protein>
    <submittedName>
        <fullName evidence="1">Uncharacterized protein</fullName>
    </submittedName>
</protein>
<dbReference type="EMBL" id="NAPY01000043">
    <property type="protein sequence ID" value="MUL38572.1"/>
    <property type="molecule type" value="Genomic_DNA"/>
</dbReference>
<dbReference type="Proteomes" id="UP000441797">
    <property type="component" value="Unassembled WGS sequence"/>
</dbReference>
<evidence type="ECO:0000313" key="2">
    <source>
        <dbReference type="Proteomes" id="UP000441797"/>
    </source>
</evidence>
<proteinExistence type="predicted"/>
<sequence>MRQQRLIGLMLVGMVWAIAIPPVAAQEEIPSKTLAELIAAETRKLKTVDIAQNVPTQVTGVRVFDTGTGLEIILDAGQLSQPATSVVGNTLNCRYSKRSTEFTASVPTSKSN</sequence>
<accession>A0A6N8G100</accession>
<keyword evidence="2" id="KW-1185">Reference proteome</keyword>
<organism evidence="1 2">
    <name type="scientific">Gloeocapsopsis dulcis AAB1 = 1H9</name>
    <dbReference type="NCBI Taxonomy" id="1433147"/>
    <lineage>
        <taxon>Bacteria</taxon>
        <taxon>Bacillati</taxon>
        <taxon>Cyanobacteriota</taxon>
        <taxon>Cyanophyceae</taxon>
        <taxon>Oscillatoriophycideae</taxon>
        <taxon>Chroococcales</taxon>
        <taxon>Chroococcaceae</taxon>
        <taxon>Gloeocapsopsis</taxon>
        <taxon>Gloeocapsopsis dulcis</taxon>
    </lineage>
</organism>
<name>A0A6N8G100_9CHRO</name>